<reference evidence="1 2" key="2">
    <citation type="submission" date="2020-05" db="EMBL/GenBank/DDBJ databases">
        <title>Draft genome sequence of Desulfovibrio sp. strainFSS-1.</title>
        <authorList>
            <person name="Shimoshige H."/>
            <person name="Kobayashi H."/>
            <person name="Maekawa T."/>
        </authorList>
    </citation>
    <scope>NUCLEOTIDE SEQUENCE [LARGE SCALE GENOMIC DNA]</scope>
    <source>
        <strain evidence="1 2">SIID29052-01</strain>
    </source>
</reference>
<accession>A0A6V8LQQ9</accession>
<comment type="caution">
    <text evidence="1">The sequence shown here is derived from an EMBL/GenBank/DDBJ whole genome shotgun (WGS) entry which is preliminary data.</text>
</comment>
<reference evidence="1 2" key="1">
    <citation type="submission" date="2020-04" db="EMBL/GenBank/DDBJ databases">
        <authorList>
            <consortium name="Desulfovibrio sp. FSS-1 genome sequencing consortium"/>
            <person name="Shimoshige H."/>
            <person name="Kobayashi H."/>
            <person name="Maekawa T."/>
        </authorList>
    </citation>
    <scope>NUCLEOTIDE SEQUENCE [LARGE SCALE GENOMIC DNA]</scope>
    <source>
        <strain evidence="1 2">SIID29052-01</strain>
    </source>
</reference>
<protein>
    <submittedName>
        <fullName evidence="1">Uncharacterized protein</fullName>
    </submittedName>
</protein>
<dbReference type="InterPro" id="IPR027417">
    <property type="entry name" value="P-loop_NTPase"/>
</dbReference>
<dbReference type="Gene3D" id="3.40.50.300">
    <property type="entry name" value="P-loop containing nucleotide triphosphate hydrolases"/>
    <property type="match status" value="1"/>
</dbReference>
<evidence type="ECO:0000313" key="2">
    <source>
        <dbReference type="Proteomes" id="UP000494245"/>
    </source>
</evidence>
<organism evidence="1 2">
    <name type="scientific">Fundidesulfovibrio magnetotacticus</name>
    <dbReference type="NCBI Taxonomy" id="2730080"/>
    <lineage>
        <taxon>Bacteria</taxon>
        <taxon>Pseudomonadati</taxon>
        <taxon>Thermodesulfobacteriota</taxon>
        <taxon>Desulfovibrionia</taxon>
        <taxon>Desulfovibrionales</taxon>
        <taxon>Desulfovibrionaceae</taxon>
        <taxon>Fundidesulfovibrio</taxon>
    </lineage>
</organism>
<dbReference type="AlphaFoldDB" id="A0A6V8LQQ9"/>
<proteinExistence type="predicted"/>
<evidence type="ECO:0000313" key="1">
    <source>
        <dbReference type="EMBL" id="GFK92891.1"/>
    </source>
</evidence>
<sequence>MRPKNPIRKRFDVQEPGKSATFSSATALAAIGGASGNLYFVGLEGSGRRSLARAAAPRLGLAFAEAATRAQLDRALAGKGLTVAVTGDSLLLEEGVAEALRASGKVFYLMSVAPILARRLGDLSRLEELAARVERMEPVFFGAAHFILPLASSEEEMLEDVAEKASL</sequence>
<dbReference type="EMBL" id="BLTE01000002">
    <property type="protein sequence ID" value="GFK92891.1"/>
    <property type="molecule type" value="Genomic_DNA"/>
</dbReference>
<dbReference type="RefSeq" id="WP_173081391.1">
    <property type="nucleotide sequence ID" value="NZ_BLTE01000002.1"/>
</dbReference>
<gene>
    <name evidence="1" type="ORF">NNJEOMEG_00719</name>
</gene>
<name>A0A6V8LQQ9_9BACT</name>
<keyword evidence="2" id="KW-1185">Reference proteome</keyword>
<dbReference type="Proteomes" id="UP000494245">
    <property type="component" value="Unassembled WGS sequence"/>
</dbReference>